<comment type="subcellular location">
    <subcellularLocation>
        <location evidence="1">Membrane</location>
        <topology evidence="1">Multi-pass membrane protein</topology>
    </subcellularLocation>
</comment>
<keyword evidence="2 6" id="KW-0812">Transmembrane</keyword>
<dbReference type="PANTHER" id="PTHR16950">
    <property type="entry name" value="ZINC TRANSPORTER SLC39A7 HISTIDINE-RICH MEMBRANE PROTEIN KE4"/>
    <property type="match status" value="1"/>
</dbReference>
<dbReference type="AlphaFoldDB" id="A0A4Z0YTY8"/>
<dbReference type="GO" id="GO:0005385">
    <property type="term" value="F:zinc ion transmembrane transporter activity"/>
    <property type="evidence" value="ECO:0007669"/>
    <property type="project" value="TreeGrafter"/>
</dbReference>
<dbReference type="GO" id="GO:0006882">
    <property type="term" value="P:intracellular zinc ion homeostasis"/>
    <property type="evidence" value="ECO:0007669"/>
    <property type="project" value="TreeGrafter"/>
</dbReference>
<feature type="signal peptide" evidence="7">
    <location>
        <begin position="1"/>
        <end position="21"/>
    </location>
</feature>
<feature type="transmembrane region" description="Helical" evidence="6">
    <location>
        <begin position="359"/>
        <end position="382"/>
    </location>
</feature>
<evidence type="ECO:0000256" key="6">
    <source>
        <dbReference type="SAM" id="Phobius"/>
    </source>
</evidence>
<dbReference type="STRING" id="37992.A0A4Z0YTY8"/>
<evidence type="ECO:0000313" key="8">
    <source>
        <dbReference type="EMBL" id="TGJ80946.1"/>
    </source>
</evidence>
<keyword evidence="9" id="KW-1185">Reference proteome</keyword>
<feature type="transmembrane region" description="Helical" evidence="6">
    <location>
        <begin position="116"/>
        <end position="136"/>
    </location>
</feature>
<feature type="transmembrane region" description="Helical" evidence="6">
    <location>
        <begin position="307"/>
        <end position="329"/>
    </location>
</feature>
<sequence length="414" mass="43706">MALYRAKCWLFVCLFAGLVFSSQLEHHGKPTTSFDSLSLEQLDEKLQELKTCSVVQELNAAKLAAAPDTSTLTSKIFAVLFPGSPAVNALLATLYISGPPNFLLAFCPPNIDPSSLSVMVAFAVGGLLGDTLFHLLPEIFLGEDTPERVRFVLVEPNRNLILGLAIMVGFMTFVAMDKGLRIATGGAGHDHSHGAHSHEPSPTSATSSSVEISSKDAKNRKKGAEKREDIAKKSEENDVNPSVKLAGFLNLIADFTHNITDGLAMSASFYASPTIGATTTVAVFFHEIPHEVGDFALLVQSGFSKRAAMGAQFVTALGALLGTLIGIAVQEFGGNNGVDRGPNGITGGIWGTSLSLGDLLLPFTAGTFLYVGTVAVIPELLETGPNKAVEVRKTLVQFAAVALGAGIMLYISWG</sequence>
<comment type="caution">
    <text evidence="8">The sequence shown here is derived from an EMBL/GenBank/DDBJ whole genome shotgun (WGS) entry which is preliminary data.</text>
</comment>
<evidence type="ECO:0000256" key="2">
    <source>
        <dbReference type="ARBA" id="ARBA00022692"/>
    </source>
</evidence>
<dbReference type="EMBL" id="SKBN01000193">
    <property type="protein sequence ID" value="TGJ80946.1"/>
    <property type="molecule type" value="Genomic_DNA"/>
</dbReference>
<protein>
    <submittedName>
        <fullName evidence="8">Uncharacterized protein</fullName>
    </submittedName>
</protein>
<organism evidence="8 9">
    <name type="scientific">Xylaria hypoxylon</name>
    <dbReference type="NCBI Taxonomy" id="37992"/>
    <lineage>
        <taxon>Eukaryota</taxon>
        <taxon>Fungi</taxon>
        <taxon>Dikarya</taxon>
        <taxon>Ascomycota</taxon>
        <taxon>Pezizomycotina</taxon>
        <taxon>Sordariomycetes</taxon>
        <taxon>Xylariomycetidae</taxon>
        <taxon>Xylariales</taxon>
        <taxon>Xylariaceae</taxon>
        <taxon>Xylaria</taxon>
    </lineage>
</organism>
<name>A0A4Z0YTY8_9PEZI</name>
<keyword evidence="4 6" id="KW-0472">Membrane</keyword>
<feature type="compositionally biased region" description="Basic and acidic residues" evidence="5">
    <location>
        <begin position="225"/>
        <end position="236"/>
    </location>
</feature>
<evidence type="ECO:0000256" key="5">
    <source>
        <dbReference type="SAM" id="MobiDB-lite"/>
    </source>
</evidence>
<evidence type="ECO:0000256" key="4">
    <source>
        <dbReference type="ARBA" id="ARBA00023136"/>
    </source>
</evidence>
<feature type="region of interest" description="Disordered" evidence="5">
    <location>
        <begin position="186"/>
        <end position="236"/>
    </location>
</feature>
<reference evidence="8 9" key="1">
    <citation type="submission" date="2019-03" db="EMBL/GenBank/DDBJ databases">
        <title>Draft genome sequence of Xylaria hypoxylon DSM 108379, a ubiquitous saprotrophic-parasitic fungi on hardwood.</title>
        <authorList>
            <person name="Buettner E."/>
            <person name="Leonhardt S."/>
            <person name="Gebauer A.M."/>
            <person name="Liers C."/>
            <person name="Hofrichter M."/>
            <person name="Kellner H."/>
        </authorList>
    </citation>
    <scope>NUCLEOTIDE SEQUENCE [LARGE SCALE GENOMIC DNA]</scope>
    <source>
        <strain evidence="8 9">DSM 108379</strain>
    </source>
</reference>
<proteinExistence type="predicted"/>
<feature type="compositionally biased region" description="Low complexity" evidence="5">
    <location>
        <begin position="200"/>
        <end position="212"/>
    </location>
</feature>
<feature type="chain" id="PRO_5021262618" evidence="7">
    <location>
        <begin position="22"/>
        <end position="414"/>
    </location>
</feature>
<dbReference type="InterPro" id="IPR003689">
    <property type="entry name" value="ZIP"/>
</dbReference>
<keyword evidence="3 6" id="KW-1133">Transmembrane helix</keyword>
<dbReference type="PANTHER" id="PTHR16950:SF16">
    <property type="entry name" value="ZINC TRANSPORTER ZIP13"/>
    <property type="match status" value="1"/>
</dbReference>
<keyword evidence="7" id="KW-0732">Signal</keyword>
<dbReference type="Pfam" id="PF02535">
    <property type="entry name" value="Zip"/>
    <property type="match status" value="1"/>
</dbReference>
<dbReference type="Proteomes" id="UP000297716">
    <property type="component" value="Unassembled WGS sequence"/>
</dbReference>
<evidence type="ECO:0000256" key="1">
    <source>
        <dbReference type="ARBA" id="ARBA00004141"/>
    </source>
</evidence>
<dbReference type="GO" id="GO:0016020">
    <property type="term" value="C:membrane"/>
    <property type="evidence" value="ECO:0007669"/>
    <property type="project" value="UniProtKB-SubCell"/>
</dbReference>
<feature type="transmembrane region" description="Helical" evidence="6">
    <location>
        <begin position="394"/>
        <end position="413"/>
    </location>
</feature>
<gene>
    <name evidence="8" type="ORF">E0Z10_g7810</name>
</gene>
<feature type="transmembrane region" description="Helical" evidence="6">
    <location>
        <begin position="76"/>
        <end position="96"/>
    </location>
</feature>
<accession>A0A4Z0YTY8</accession>
<evidence type="ECO:0000256" key="3">
    <source>
        <dbReference type="ARBA" id="ARBA00022989"/>
    </source>
</evidence>
<evidence type="ECO:0000313" key="9">
    <source>
        <dbReference type="Proteomes" id="UP000297716"/>
    </source>
</evidence>
<feature type="compositionally biased region" description="Basic and acidic residues" evidence="5">
    <location>
        <begin position="188"/>
        <end position="199"/>
    </location>
</feature>
<dbReference type="OrthoDB" id="200954at2759"/>
<feature type="transmembrane region" description="Helical" evidence="6">
    <location>
        <begin position="156"/>
        <end position="176"/>
    </location>
</feature>
<evidence type="ECO:0000256" key="7">
    <source>
        <dbReference type="SAM" id="SignalP"/>
    </source>
</evidence>